<reference evidence="4 5" key="1">
    <citation type="submission" date="2018-12" db="EMBL/GenBank/DDBJ databases">
        <title>Bacillus chawlae sp. nov., Bacillus glennii sp. nov., and Bacillus saganii sp. nov. Isolated from the Vehicle Assembly Building at Kennedy Space Center where the Viking Spacecraft were Assembled.</title>
        <authorList>
            <person name="Seuylemezian A."/>
            <person name="Vaishampayan P."/>
        </authorList>
    </citation>
    <scope>NUCLEOTIDE SEQUENCE [LARGE SCALE GENOMIC DNA]</scope>
    <source>
        <strain evidence="4 5">L5</strain>
    </source>
</reference>
<comment type="caution">
    <text evidence="4">The sequence shown here is derived from an EMBL/GenBank/DDBJ whole genome shotgun (WGS) entry which is preliminary data.</text>
</comment>
<feature type="transmembrane region" description="Helical" evidence="2">
    <location>
        <begin position="39"/>
        <end position="55"/>
    </location>
</feature>
<accession>A0A433HL06</accession>
<gene>
    <name evidence="4" type="ORF">ELQ35_10680</name>
</gene>
<name>A0A433HL06_9BACI</name>
<dbReference type="PANTHER" id="PTHR42736">
    <property type="entry name" value="PROTEIN-GLUTAMINE GAMMA-GLUTAMYLTRANSFERASE"/>
    <property type="match status" value="1"/>
</dbReference>
<dbReference type="InterPro" id="IPR025403">
    <property type="entry name" value="TgpA-like_C"/>
</dbReference>
<dbReference type="OrthoDB" id="9804872at2"/>
<feature type="transmembrane region" description="Helical" evidence="2">
    <location>
        <begin position="167"/>
        <end position="187"/>
    </location>
</feature>
<keyword evidence="2" id="KW-0812">Transmembrane</keyword>
<dbReference type="InterPro" id="IPR052901">
    <property type="entry name" value="Bact_TGase-like"/>
</dbReference>
<dbReference type="InterPro" id="IPR038765">
    <property type="entry name" value="Papain-like_cys_pep_sf"/>
</dbReference>
<dbReference type="InterPro" id="IPR002931">
    <property type="entry name" value="Transglutaminase-like"/>
</dbReference>
<feature type="region of interest" description="Disordered" evidence="1">
    <location>
        <begin position="563"/>
        <end position="604"/>
    </location>
</feature>
<feature type="transmembrane region" description="Helical" evidence="2">
    <location>
        <begin position="115"/>
        <end position="134"/>
    </location>
</feature>
<dbReference type="Pfam" id="PF01841">
    <property type="entry name" value="Transglut_core"/>
    <property type="match status" value="1"/>
</dbReference>
<dbReference type="Gene3D" id="3.10.620.30">
    <property type="match status" value="1"/>
</dbReference>
<dbReference type="EMBL" id="RYZZ01000012">
    <property type="protein sequence ID" value="RUQ29076.1"/>
    <property type="molecule type" value="Genomic_DNA"/>
</dbReference>
<evidence type="ECO:0000259" key="3">
    <source>
        <dbReference type="SMART" id="SM00460"/>
    </source>
</evidence>
<feature type="transmembrane region" description="Helical" evidence="2">
    <location>
        <begin position="199"/>
        <end position="218"/>
    </location>
</feature>
<feature type="compositionally biased region" description="Low complexity" evidence="1">
    <location>
        <begin position="595"/>
        <end position="604"/>
    </location>
</feature>
<feature type="domain" description="Transglutaminase-like" evidence="3">
    <location>
        <begin position="477"/>
        <end position="550"/>
    </location>
</feature>
<keyword evidence="5" id="KW-1185">Reference proteome</keyword>
<dbReference type="Pfam" id="PF11992">
    <property type="entry name" value="TgpA_N"/>
    <property type="match status" value="1"/>
</dbReference>
<protein>
    <submittedName>
        <fullName evidence="4">DUF4129 domain-containing protein</fullName>
    </submittedName>
</protein>
<feature type="transmembrane region" description="Helical" evidence="2">
    <location>
        <begin position="141"/>
        <end position="161"/>
    </location>
</feature>
<keyword evidence="2" id="KW-1133">Transmembrane helix</keyword>
<organism evidence="4 5">
    <name type="scientific">Peribacillus cavernae</name>
    <dbReference type="NCBI Taxonomy" id="1674310"/>
    <lineage>
        <taxon>Bacteria</taxon>
        <taxon>Bacillati</taxon>
        <taxon>Bacillota</taxon>
        <taxon>Bacilli</taxon>
        <taxon>Bacillales</taxon>
        <taxon>Bacillaceae</taxon>
        <taxon>Peribacillus</taxon>
    </lineage>
</organism>
<dbReference type="Proteomes" id="UP000267430">
    <property type="component" value="Unassembled WGS sequence"/>
</dbReference>
<keyword evidence="2" id="KW-0472">Membrane</keyword>
<dbReference type="PANTHER" id="PTHR42736:SF1">
    <property type="entry name" value="PROTEIN-GLUTAMINE GAMMA-GLUTAMYLTRANSFERASE"/>
    <property type="match status" value="1"/>
</dbReference>
<proteinExistence type="predicted"/>
<evidence type="ECO:0000256" key="2">
    <source>
        <dbReference type="SAM" id="Phobius"/>
    </source>
</evidence>
<evidence type="ECO:0000313" key="4">
    <source>
        <dbReference type="EMBL" id="RUQ29076.1"/>
    </source>
</evidence>
<evidence type="ECO:0000313" key="5">
    <source>
        <dbReference type="Proteomes" id="UP000267430"/>
    </source>
</evidence>
<dbReference type="Pfam" id="PF13559">
    <property type="entry name" value="DUF4129"/>
    <property type="match status" value="1"/>
</dbReference>
<evidence type="ECO:0000256" key="1">
    <source>
        <dbReference type="SAM" id="MobiDB-lite"/>
    </source>
</evidence>
<sequence length="732" mass="84326">MMQSKSYDASMKIVLYLFGFLLLWEWLRPVKQLTDTGNVSVFIVFIALALALHFFQCRLWIRFVLLLGFLTISIHYLYYETSIFDITWLFDFLGKVFSDFPLVFQAKFLEISFEFQSLLVFILLWLITYLLHYWITIKKSVFLFFIATVIIVAVLDTFTPYDATFAIIRLVLIGFSVLGVLALFRLASQEKLSITVPSLRRWLIPLVLMVAFSSYIGLAAPKFTPQWPDPMSFITSYSDKASGSGGTNRIGYGVDDSSLGGGFENDDTVVFRAQASASHYWKVENKDFYTGKGWVTARKDESYTQFANTEKFNGFAYPPGVETTDLKSTLTVALPYTHVPYPEPLGLTKIDSPKGELYRYHPYNDRITSHTAEGDMVKLKRLELSYTLPRFDINQLKKMQARDGLKIDPEFMNLYTQIPTVFPERIKELARTITAEESNWYDQAKAIEDYFDGGEFVYDQSNIPYPEDAQDYVDQFLFETKRGYCDNYSSAMVMLLRSIDIPARWAKGYTEGTQINVKGERVYEVTNNNAHSWVEVYFPNAGWVPFEPTKGFSNETDFYYSSTGTASAETSEQQSEKEQQAEQQQAPEKQEAAPEETTAQSAESQGNWLEGNWKGLIAALAGIGLSSLLIFKFRGRWLPYLLIAIYKRKNDDKTFSKAYMILLKQLKRMGLKRPEDQTLRDYAEYVDSYLHSGEMGRITRSYEKHIYRGDFTSAEWKDNRELWENLIKKTIS</sequence>
<feature type="compositionally biased region" description="Low complexity" evidence="1">
    <location>
        <begin position="563"/>
        <end position="573"/>
    </location>
</feature>
<dbReference type="InterPro" id="IPR021878">
    <property type="entry name" value="TgpA_N"/>
</dbReference>
<dbReference type="SUPFAM" id="SSF54001">
    <property type="entry name" value="Cysteine proteinases"/>
    <property type="match status" value="1"/>
</dbReference>
<dbReference type="AlphaFoldDB" id="A0A433HL06"/>
<feature type="transmembrane region" description="Helical" evidence="2">
    <location>
        <begin position="60"/>
        <end position="79"/>
    </location>
</feature>
<dbReference type="SMART" id="SM00460">
    <property type="entry name" value="TGc"/>
    <property type="match status" value="1"/>
</dbReference>
<dbReference type="RefSeq" id="WP_126864831.1">
    <property type="nucleotide sequence ID" value="NZ_JAUSTX010000030.1"/>
</dbReference>